<evidence type="ECO:0000259" key="4">
    <source>
        <dbReference type="Pfam" id="PF13193"/>
    </source>
</evidence>
<keyword evidence="2" id="KW-0812">Transmembrane</keyword>
<gene>
    <name evidence="5" type="ORF">E6C55_16020</name>
</gene>
<dbReference type="EMBL" id="SSOB01000019">
    <property type="protein sequence ID" value="THF77523.1"/>
    <property type="molecule type" value="Genomic_DNA"/>
</dbReference>
<evidence type="ECO:0000256" key="1">
    <source>
        <dbReference type="ARBA" id="ARBA00006432"/>
    </source>
</evidence>
<proteinExistence type="inferred from homology"/>
<dbReference type="PANTHER" id="PTHR43767">
    <property type="entry name" value="LONG-CHAIN-FATTY-ACID--COA LIGASE"/>
    <property type="match status" value="1"/>
</dbReference>
<evidence type="ECO:0000259" key="3">
    <source>
        <dbReference type="Pfam" id="PF00501"/>
    </source>
</evidence>
<dbReference type="Proteomes" id="UP000310636">
    <property type="component" value="Unassembled WGS sequence"/>
</dbReference>
<dbReference type="InterPro" id="IPR020845">
    <property type="entry name" value="AMP-binding_CS"/>
</dbReference>
<feature type="domain" description="AMP-dependent synthetase/ligase" evidence="3">
    <location>
        <begin position="31"/>
        <end position="422"/>
    </location>
</feature>
<protein>
    <submittedName>
        <fullName evidence="5">Long-chain fatty acid--CoA ligase</fullName>
    </submittedName>
</protein>
<keyword evidence="2" id="KW-1133">Transmembrane helix</keyword>
<dbReference type="RefSeq" id="WP_136370823.1">
    <property type="nucleotide sequence ID" value="NZ_SSOB01000019.1"/>
</dbReference>
<feature type="domain" description="AMP-binding enzyme C-terminal" evidence="4">
    <location>
        <begin position="472"/>
        <end position="547"/>
    </location>
</feature>
<dbReference type="FunFam" id="3.40.50.12780:FF:000003">
    <property type="entry name" value="Long-chain-fatty-acid--CoA ligase FadD"/>
    <property type="match status" value="1"/>
</dbReference>
<evidence type="ECO:0000313" key="6">
    <source>
        <dbReference type="Proteomes" id="UP000310636"/>
    </source>
</evidence>
<feature type="transmembrane region" description="Helical" evidence="2">
    <location>
        <begin position="88"/>
        <end position="107"/>
    </location>
</feature>
<dbReference type="PANTHER" id="PTHR43767:SF9">
    <property type="entry name" value="LONG-CHAIN-FATTY-ACID--COA LIGASE"/>
    <property type="match status" value="1"/>
</dbReference>
<dbReference type="Pfam" id="PF00501">
    <property type="entry name" value="AMP-binding"/>
    <property type="match status" value="1"/>
</dbReference>
<dbReference type="SUPFAM" id="SSF56801">
    <property type="entry name" value="Acetyl-CoA synthetase-like"/>
    <property type="match status" value="1"/>
</dbReference>
<keyword evidence="6" id="KW-1185">Reference proteome</keyword>
<reference evidence="5 6" key="1">
    <citation type="submission" date="2019-04" db="EMBL/GenBank/DDBJ databases">
        <title>Cohnella sp. nov. isolated from preserved vegetables.</title>
        <authorList>
            <person name="Lin S.-Y."/>
            <person name="Hung M.-H."/>
            <person name="Young C.-C."/>
        </authorList>
    </citation>
    <scope>NUCLEOTIDE SEQUENCE [LARGE SCALE GENOMIC DNA]</scope>
    <source>
        <strain evidence="5 6">CC-MHH1044</strain>
    </source>
</reference>
<organism evidence="5 6">
    <name type="scientific">Cohnella fermenti</name>
    <dbReference type="NCBI Taxonomy" id="2565925"/>
    <lineage>
        <taxon>Bacteria</taxon>
        <taxon>Bacillati</taxon>
        <taxon>Bacillota</taxon>
        <taxon>Bacilli</taxon>
        <taxon>Bacillales</taxon>
        <taxon>Paenibacillaceae</taxon>
        <taxon>Cohnella</taxon>
    </lineage>
</organism>
<keyword evidence="2" id="KW-0472">Membrane</keyword>
<feature type="transmembrane region" description="Helical" evidence="2">
    <location>
        <begin position="251"/>
        <end position="272"/>
    </location>
</feature>
<dbReference type="InterPro" id="IPR050237">
    <property type="entry name" value="ATP-dep_AMP-bd_enzyme"/>
</dbReference>
<dbReference type="InterPro" id="IPR042099">
    <property type="entry name" value="ANL_N_sf"/>
</dbReference>
<dbReference type="GO" id="GO:0016877">
    <property type="term" value="F:ligase activity, forming carbon-sulfur bonds"/>
    <property type="evidence" value="ECO:0007669"/>
    <property type="project" value="UniProtKB-ARBA"/>
</dbReference>
<dbReference type="OrthoDB" id="9757771at2"/>
<evidence type="ECO:0000313" key="5">
    <source>
        <dbReference type="EMBL" id="THF77523.1"/>
    </source>
</evidence>
<dbReference type="InterPro" id="IPR045851">
    <property type="entry name" value="AMP-bd_C_sf"/>
</dbReference>
<evidence type="ECO:0000256" key="2">
    <source>
        <dbReference type="SAM" id="Phobius"/>
    </source>
</evidence>
<dbReference type="Gene3D" id="3.30.300.30">
    <property type="match status" value="1"/>
</dbReference>
<accession>A0A4V3WES4</accession>
<comment type="similarity">
    <text evidence="1">Belongs to the ATP-dependent AMP-binding enzyme family.</text>
</comment>
<dbReference type="Gene3D" id="3.40.50.12780">
    <property type="entry name" value="N-terminal domain of ligase-like"/>
    <property type="match status" value="1"/>
</dbReference>
<dbReference type="InterPro" id="IPR025110">
    <property type="entry name" value="AMP-bd_C"/>
</dbReference>
<dbReference type="AlphaFoldDB" id="A0A4V3WES4"/>
<dbReference type="Pfam" id="PF13193">
    <property type="entry name" value="AMP-binding_C"/>
    <property type="match status" value="1"/>
</dbReference>
<dbReference type="PROSITE" id="PS00455">
    <property type="entry name" value="AMP_BINDING"/>
    <property type="match status" value="1"/>
</dbReference>
<name>A0A4V3WES4_9BACL</name>
<dbReference type="CDD" id="cd05936">
    <property type="entry name" value="FC-FACS_FadD_like"/>
    <property type="match status" value="1"/>
</dbReference>
<keyword evidence="5" id="KW-0436">Ligase</keyword>
<comment type="caution">
    <text evidence="5">The sequence shown here is derived from an EMBL/GenBank/DDBJ whole genome shotgun (WGS) entry which is preliminary data.</text>
</comment>
<sequence>MSNKAWLSQYPAEVPATYPYPDLTVPQLLIDAAERYPKATALDFMGKRMTYRAVLAAARRFANGLLGLGVSKGDRVALMLPNCPQMVISYYGTLMTGAIVVMTNPMYSKRELEHQLRDSGAAVLVTLDQLLPRVEQAAKTVPLNRIIVTSIGDYLPFPKNMLYRIKLRKEGVPAKLAENGRIIGFRRLLDEALEAPIEPRLDPATDLALLQYTGGTTGLAKGVMLTHRNLVANTIQCRLWFYKAQDGMERYLCVLPFFHVFGLTTLLHLGIYTAGTLILVPRFEIGQVVRTIRKKKPTIFPGAPTMYIAILNHAEGNRSKGKRGWLSSIRICISGAAPLPQQVQEKFEALSGGKLIEGYGLTEASPVTHVNNIWERRKNGSIGIPIPDTKARIVRPDTWEDAAPGEIGELAVRGPQVMQGYWGKPAETEKVLKDGWLLTGDMGTMDDDGFCYILDRRKDLILAGGYNVYPREVEDVLYEHPLIAEVAVAGVADPYRGETVKAFIVLREGAKLGGEELRFWCKDKLAAYKIPRLFEFREALPKTMAGKVLRRKLVEEEGERIPGPGGG</sequence>
<dbReference type="InterPro" id="IPR000873">
    <property type="entry name" value="AMP-dep_synth/lig_dom"/>
</dbReference>